<protein>
    <submittedName>
        <fullName evidence="1">Tol-pal system YbgF family protein</fullName>
    </submittedName>
</protein>
<comment type="caution">
    <text evidence="1">The sequence shown here is derived from an EMBL/GenBank/DDBJ whole genome shotgun (WGS) entry which is preliminary data.</text>
</comment>
<name>A0ABW0H547_9HYPH</name>
<organism evidence="1 2">
    <name type="scientific">Bosea vestrisii</name>
    <dbReference type="NCBI Taxonomy" id="151416"/>
    <lineage>
        <taxon>Bacteria</taxon>
        <taxon>Pseudomonadati</taxon>
        <taxon>Pseudomonadota</taxon>
        <taxon>Alphaproteobacteria</taxon>
        <taxon>Hyphomicrobiales</taxon>
        <taxon>Boseaceae</taxon>
        <taxon>Bosea</taxon>
    </lineage>
</organism>
<evidence type="ECO:0000313" key="2">
    <source>
        <dbReference type="Proteomes" id="UP001596104"/>
    </source>
</evidence>
<proteinExistence type="predicted"/>
<dbReference type="EMBL" id="JBHSLV010000009">
    <property type="protein sequence ID" value="MFC5392253.1"/>
    <property type="molecule type" value="Genomic_DNA"/>
</dbReference>
<sequence length="265" mass="29130">MPRDIAVHLFNRSEPFFAGLYAQNPRSPGGLPTAAVGTHDRASTKEVINAVKSVVGPGDRVRVMRMVGHGNSGVFFFPGMWNYYTTSIDYAQLRGVFATGGRLEIHGCGVASETDIMKPGADPRDASFRNTVPGRFTGKSNGAGLVYLKRVAAIFNVPTTAAIDVQVVSANDWSYEGDTVTVFPNGKFVMDSEGTRSWDLDAVARAADRFKSFILNTYAFKGKYQEAIRQLRELIAQYPRTPAAEWAREHLTVDDLKNDLMLPDD</sequence>
<reference evidence="2" key="1">
    <citation type="journal article" date="2019" name="Int. J. Syst. Evol. Microbiol.">
        <title>The Global Catalogue of Microorganisms (GCM) 10K type strain sequencing project: providing services to taxonomists for standard genome sequencing and annotation.</title>
        <authorList>
            <consortium name="The Broad Institute Genomics Platform"/>
            <consortium name="The Broad Institute Genome Sequencing Center for Infectious Disease"/>
            <person name="Wu L."/>
            <person name="Ma J."/>
        </authorList>
    </citation>
    <scope>NUCLEOTIDE SEQUENCE [LARGE SCALE GENOMIC DNA]</scope>
    <source>
        <strain evidence="2">CGMCC 1.16326</strain>
    </source>
</reference>
<accession>A0ABW0H547</accession>
<dbReference type="Proteomes" id="UP001596104">
    <property type="component" value="Unassembled WGS sequence"/>
</dbReference>
<keyword evidence="2" id="KW-1185">Reference proteome</keyword>
<dbReference type="RefSeq" id="WP_377006991.1">
    <property type="nucleotide sequence ID" value="NZ_JBHSLV010000009.1"/>
</dbReference>
<gene>
    <name evidence="1" type="ORF">ACFPPC_06300</name>
</gene>
<evidence type="ECO:0000313" key="1">
    <source>
        <dbReference type="EMBL" id="MFC5392253.1"/>
    </source>
</evidence>